<gene>
    <name evidence="2" type="ORF">METZ01_LOCUS171400</name>
</gene>
<protein>
    <submittedName>
        <fullName evidence="2">Uncharacterized protein</fullName>
    </submittedName>
</protein>
<proteinExistence type="predicted"/>
<name>A0A382BXL4_9ZZZZ</name>
<reference evidence="2" key="1">
    <citation type="submission" date="2018-05" db="EMBL/GenBank/DDBJ databases">
        <authorList>
            <person name="Lanie J.A."/>
            <person name="Ng W.-L."/>
            <person name="Kazmierczak K.M."/>
            <person name="Andrzejewski T.M."/>
            <person name="Davidsen T.M."/>
            <person name="Wayne K.J."/>
            <person name="Tettelin H."/>
            <person name="Glass J.I."/>
            <person name="Rusch D."/>
            <person name="Podicherti R."/>
            <person name="Tsui H.-C.T."/>
            <person name="Winkler M.E."/>
        </authorList>
    </citation>
    <scope>NUCLEOTIDE SEQUENCE</scope>
</reference>
<keyword evidence="1" id="KW-0812">Transmembrane</keyword>
<sequence>MKFIIIDNKSGRHRSFGTNGFLFGVALVSLLSIPASISYFSYRFGVGEAELNGEMVEKWHEVLEEQKGLIEKVKWEAE</sequence>
<dbReference type="EMBL" id="UINC01031847">
    <property type="protein sequence ID" value="SVB18546.1"/>
    <property type="molecule type" value="Genomic_DNA"/>
</dbReference>
<dbReference type="AlphaFoldDB" id="A0A382BXL4"/>
<feature type="non-terminal residue" evidence="2">
    <location>
        <position position="78"/>
    </location>
</feature>
<accession>A0A382BXL4</accession>
<keyword evidence="1" id="KW-1133">Transmembrane helix</keyword>
<evidence type="ECO:0000256" key="1">
    <source>
        <dbReference type="SAM" id="Phobius"/>
    </source>
</evidence>
<feature type="transmembrane region" description="Helical" evidence="1">
    <location>
        <begin position="21"/>
        <end position="42"/>
    </location>
</feature>
<keyword evidence="1" id="KW-0472">Membrane</keyword>
<organism evidence="2">
    <name type="scientific">marine metagenome</name>
    <dbReference type="NCBI Taxonomy" id="408172"/>
    <lineage>
        <taxon>unclassified sequences</taxon>
        <taxon>metagenomes</taxon>
        <taxon>ecological metagenomes</taxon>
    </lineage>
</organism>
<evidence type="ECO:0000313" key="2">
    <source>
        <dbReference type="EMBL" id="SVB18546.1"/>
    </source>
</evidence>